<comment type="cofactor">
    <cofactor evidence="2 16">
        <name>heme</name>
        <dbReference type="ChEBI" id="CHEBI:30413"/>
    </cofactor>
</comment>
<evidence type="ECO:0000256" key="14">
    <source>
        <dbReference type="ARBA" id="ARBA00023004"/>
    </source>
</evidence>
<evidence type="ECO:0000256" key="12">
    <source>
        <dbReference type="ARBA" id="ARBA00022857"/>
    </source>
</evidence>
<dbReference type="RefSeq" id="WP_167472865.1">
    <property type="nucleotide sequence ID" value="NZ_CP046172.1"/>
</dbReference>
<keyword evidence="9" id="KW-0288">FMN</keyword>
<gene>
    <name evidence="19" type="ORF">F5544_09565</name>
</gene>
<feature type="binding site" description="axial binding residue" evidence="16">
    <location>
        <position position="411"/>
    </location>
    <ligand>
        <name>heme</name>
        <dbReference type="ChEBI" id="CHEBI:30413"/>
    </ligand>
    <ligandPart>
        <name>Fe</name>
        <dbReference type="ChEBI" id="CHEBI:18248"/>
    </ligandPart>
</feature>
<evidence type="ECO:0000256" key="8">
    <source>
        <dbReference type="ARBA" id="ARBA00022630"/>
    </source>
</evidence>
<keyword evidence="7 16" id="KW-0349">Heme</keyword>
<reference evidence="19 20" key="1">
    <citation type="journal article" date="2019" name="ACS Chem. Biol.">
        <title>Identification and Mobilization of a Cryptic Antibiotic Biosynthesis Gene Locus from a Human-Pathogenic Nocardia Isolate.</title>
        <authorList>
            <person name="Herisse M."/>
            <person name="Ishida K."/>
            <person name="Porter J.L."/>
            <person name="Howden B."/>
            <person name="Hertweck C."/>
            <person name="Stinear T.P."/>
            <person name="Pidot S.J."/>
        </authorList>
    </citation>
    <scope>NUCLEOTIDE SEQUENCE [LARGE SCALE GENOMIC DNA]</scope>
    <source>
        <strain evidence="19 20">AUSMDU00012717</strain>
    </source>
</reference>
<dbReference type="EMBL" id="CP046172">
    <property type="protein sequence ID" value="QIS09813.1"/>
    <property type="molecule type" value="Genomic_DNA"/>
</dbReference>
<dbReference type="PROSITE" id="PS00086">
    <property type="entry name" value="CYTOCHROME_P450"/>
    <property type="match status" value="1"/>
</dbReference>
<keyword evidence="13 17" id="KW-0560">Oxidoreductase</keyword>
<keyword evidence="6" id="KW-0813">Transport</keyword>
<evidence type="ECO:0000256" key="3">
    <source>
        <dbReference type="ARBA" id="ARBA00001974"/>
    </source>
</evidence>
<evidence type="ECO:0000256" key="10">
    <source>
        <dbReference type="ARBA" id="ARBA00022723"/>
    </source>
</evidence>
<evidence type="ECO:0000313" key="20">
    <source>
        <dbReference type="Proteomes" id="UP000503540"/>
    </source>
</evidence>
<evidence type="ECO:0000256" key="9">
    <source>
        <dbReference type="ARBA" id="ARBA00022643"/>
    </source>
</evidence>
<feature type="region of interest" description="Disordered" evidence="18">
    <location>
        <begin position="1"/>
        <end position="20"/>
    </location>
</feature>
<dbReference type="GO" id="GO:0020037">
    <property type="term" value="F:heme binding"/>
    <property type="evidence" value="ECO:0007669"/>
    <property type="project" value="InterPro"/>
</dbReference>
<dbReference type="AlphaFoldDB" id="A0A6G9Y9T7"/>
<evidence type="ECO:0000256" key="5">
    <source>
        <dbReference type="ARBA" id="ARBA00010617"/>
    </source>
</evidence>
<evidence type="ECO:0000256" key="1">
    <source>
        <dbReference type="ARBA" id="ARBA00001917"/>
    </source>
</evidence>
<dbReference type="Pfam" id="PF00067">
    <property type="entry name" value="p450"/>
    <property type="match status" value="1"/>
</dbReference>
<evidence type="ECO:0000256" key="17">
    <source>
        <dbReference type="RuleBase" id="RU000461"/>
    </source>
</evidence>
<evidence type="ECO:0000256" key="18">
    <source>
        <dbReference type="SAM" id="MobiDB-lite"/>
    </source>
</evidence>
<dbReference type="InterPro" id="IPR002401">
    <property type="entry name" value="Cyt_P450_E_grp-I"/>
</dbReference>
<keyword evidence="20" id="KW-1185">Reference proteome</keyword>
<evidence type="ECO:0000256" key="13">
    <source>
        <dbReference type="ARBA" id="ARBA00023002"/>
    </source>
</evidence>
<organism evidence="19 20">
    <name type="scientific">Nocardia arthritidis</name>
    <dbReference type="NCBI Taxonomy" id="228602"/>
    <lineage>
        <taxon>Bacteria</taxon>
        <taxon>Bacillati</taxon>
        <taxon>Actinomycetota</taxon>
        <taxon>Actinomycetes</taxon>
        <taxon>Mycobacteriales</taxon>
        <taxon>Nocardiaceae</taxon>
        <taxon>Nocardia</taxon>
    </lineage>
</organism>
<dbReference type="KEGG" id="nah:F5544_09565"/>
<evidence type="ECO:0000256" key="16">
    <source>
        <dbReference type="PIRSR" id="PIRSR602401-1"/>
    </source>
</evidence>
<dbReference type="Gene3D" id="1.10.630.10">
    <property type="entry name" value="Cytochrome P450"/>
    <property type="match status" value="1"/>
</dbReference>
<accession>A0A6G9Y9T7</accession>
<comment type="similarity">
    <text evidence="4">In the N-terminal section; belongs to the cytochrome P450 family.</text>
</comment>
<dbReference type="InterPro" id="IPR036396">
    <property type="entry name" value="Cyt_P450_sf"/>
</dbReference>
<name>A0A6G9Y9T7_9NOCA</name>
<keyword evidence="10 16" id="KW-0479">Metal-binding</keyword>
<sequence>MGPVSASKGSSRSLPHPRGRVPLLGDVLTLDLARPTQQAARDARRLGGIFERLIFTEPVVIVSATDLIEQVGGEDHWAKHVGAILKPLREIAGPGLFTAFNNEPAWGAAHRILVQGFTKEAMRGYHPTMVAVVDDLLEYWRSRGDEWIDVVDDANQLALEIIGRAGFGWSAGGFAERGPFGARLRRGLTYLNRAVNLPTFVRSTVLRRQTAQHHRDIAYLHTVVDEMIAARRAAAEPRPDLLELMLTTPDPATGNRLDAAAIHSQCVTMLVAGHETSAAALSFALYELARHPEIASKARAEIDTVLPAAGTPIGYNDIARLRYLRRIIDETLRLWPVAPGFFREATGPVTLNGHEFARGDWVFVLTLAAHRDHDAWGADADQFDPDRWLPERLRQLGPHIYKPWGTGPRACIGRIFALHEVTLALAHILRAFDLHPEPGYDLIVNEQITLKPHRFRLRLTSRAL</sequence>
<comment type="cofactor">
    <cofactor evidence="1">
        <name>FMN</name>
        <dbReference type="ChEBI" id="CHEBI:58210"/>
    </cofactor>
</comment>
<protein>
    <submittedName>
        <fullName evidence="19">Cytochrome P450</fullName>
    </submittedName>
</protein>
<dbReference type="InterPro" id="IPR050121">
    <property type="entry name" value="Cytochrome_P450_monoxygenase"/>
</dbReference>
<dbReference type="GO" id="GO:0005506">
    <property type="term" value="F:iron ion binding"/>
    <property type="evidence" value="ECO:0007669"/>
    <property type="project" value="InterPro"/>
</dbReference>
<keyword evidence="11" id="KW-0274">FAD</keyword>
<keyword evidence="14 16" id="KW-0408">Iron</keyword>
<dbReference type="InterPro" id="IPR017972">
    <property type="entry name" value="Cyt_P450_CS"/>
</dbReference>
<evidence type="ECO:0000256" key="11">
    <source>
        <dbReference type="ARBA" id="ARBA00022827"/>
    </source>
</evidence>
<evidence type="ECO:0000313" key="19">
    <source>
        <dbReference type="EMBL" id="QIS09813.1"/>
    </source>
</evidence>
<dbReference type="SUPFAM" id="SSF48264">
    <property type="entry name" value="Cytochrome P450"/>
    <property type="match status" value="1"/>
</dbReference>
<evidence type="ECO:0000256" key="2">
    <source>
        <dbReference type="ARBA" id="ARBA00001971"/>
    </source>
</evidence>
<evidence type="ECO:0000256" key="7">
    <source>
        <dbReference type="ARBA" id="ARBA00022617"/>
    </source>
</evidence>
<evidence type="ECO:0000256" key="4">
    <source>
        <dbReference type="ARBA" id="ARBA00010018"/>
    </source>
</evidence>
<evidence type="ECO:0000256" key="15">
    <source>
        <dbReference type="ARBA" id="ARBA00023033"/>
    </source>
</evidence>
<keyword evidence="12" id="KW-0521">NADP</keyword>
<dbReference type="PRINTS" id="PR00385">
    <property type="entry name" value="P450"/>
</dbReference>
<dbReference type="Proteomes" id="UP000503540">
    <property type="component" value="Chromosome"/>
</dbReference>
<dbReference type="PANTHER" id="PTHR24305">
    <property type="entry name" value="CYTOCHROME P450"/>
    <property type="match status" value="1"/>
</dbReference>
<proteinExistence type="inferred from homology"/>
<dbReference type="InterPro" id="IPR001128">
    <property type="entry name" value="Cyt_P450"/>
</dbReference>
<keyword evidence="8" id="KW-0285">Flavoprotein</keyword>
<evidence type="ECO:0000256" key="6">
    <source>
        <dbReference type="ARBA" id="ARBA00022448"/>
    </source>
</evidence>
<comment type="cofactor">
    <cofactor evidence="3">
        <name>FAD</name>
        <dbReference type="ChEBI" id="CHEBI:57692"/>
    </cofactor>
</comment>
<dbReference type="PRINTS" id="PR00463">
    <property type="entry name" value="EP450I"/>
</dbReference>
<comment type="similarity">
    <text evidence="5 17">Belongs to the cytochrome P450 family.</text>
</comment>
<dbReference type="GO" id="GO:0016705">
    <property type="term" value="F:oxidoreductase activity, acting on paired donors, with incorporation or reduction of molecular oxygen"/>
    <property type="evidence" value="ECO:0007669"/>
    <property type="project" value="InterPro"/>
</dbReference>
<keyword evidence="15 17" id="KW-0503">Monooxygenase</keyword>
<dbReference type="GO" id="GO:0004497">
    <property type="term" value="F:monooxygenase activity"/>
    <property type="evidence" value="ECO:0007669"/>
    <property type="project" value="UniProtKB-KW"/>
</dbReference>
<dbReference type="FunFam" id="1.10.630.10:FF:000040">
    <property type="entry name" value="Bifunctional cytochrome P450/NADPH--P450 reductase"/>
    <property type="match status" value="1"/>
</dbReference>
<dbReference type="PANTHER" id="PTHR24305:SF166">
    <property type="entry name" value="CYTOCHROME P450 12A4, MITOCHONDRIAL-RELATED"/>
    <property type="match status" value="1"/>
</dbReference>